<dbReference type="PANTHER" id="PTHR43581">
    <property type="entry name" value="ATP/GTP PHOSPHATASE"/>
    <property type="match status" value="1"/>
</dbReference>
<dbReference type="CDD" id="cd01026">
    <property type="entry name" value="TOPRIM_OLD"/>
    <property type="match status" value="1"/>
</dbReference>
<dbReference type="Proteomes" id="UP000526233">
    <property type="component" value="Unassembled WGS sequence"/>
</dbReference>
<gene>
    <name evidence="3" type="ORF">EHE22_01400</name>
</gene>
<evidence type="ECO:0000259" key="2">
    <source>
        <dbReference type="Pfam" id="PF20469"/>
    </source>
</evidence>
<feature type="domain" description="OLD protein-like TOPRIM" evidence="2">
    <location>
        <begin position="424"/>
        <end position="487"/>
    </location>
</feature>
<dbReference type="SUPFAM" id="SSF52540">
    <property type="entry name" value="P-loop containing nucleoside triphosphate hydrolases"/>
    <property type="match status" value="1"/>
</dbReference>
<dbReference type="Pfam" id="PF13304">
    <property type="entry name" value="AAA_21"/>
    <property type="match status" value="1"/>
</dbReference>
<dbReference type="AlphaFoldDB" id="A0A7Y3T121"/>
<dbReference type="EMBL" id="PKQI01000001">
    <property type="protein sequence ID" value="NNV19083.1"/>
    <property type="molecule type" value="Genomic_DNA"/>
</dbReference>
<feature type="domain" description="ATPase AAA-type core" evidence="1">
    <location>
        <begin position="34"/>
        <end position="374"/>
    </location>
</feature>
<evidence type="ECO:0000313" key="3">
    <source>
        <dbReference type="EMBL" id="NNV19083.1"/>
    </source>
</evidence>
<evidence type="ECO:0000313" key="4">
    <source>
        <dbReference type="Proteomes" id="UP000526233"/>
    </source>
</evidence>
<dbReference type="InterPro" id="IPR003959">
    <property type="entry name" value="ATPase_AAA_core"/>
</dbReference>
<dbReference type="GO" id="GO:0016887">
    <property type="term" value="F:ATP hydrolysis activity"/>
    <property type="evidence" value="ECO:0007669"/>
    <property type="project" value="InterPro"/>
</dbReference>
<protein>
    <recommendedName>
        <fullName evidence="5">ATP-dependent endonuclease</fullName>
    </recommendedName>
</protein>
<dbReference type="InterPro" id="IPR051396">
    <property type="entry name" value="Bact_Antivir_Def_Nuclease"/>
</dbReference>
<comment type="caution">
    <text evidence="3">The sequence shown here is derived from an EMBL/GenBank/DDBJ whole genome shotgun (WGS) entry which is preliminary data.</text>
</comment>
<reference evidence="3 4" key="1">
    <citation type="submission" date="2018-11" db="EMBL/GenBank/DDBJ databases">
        <title>Genome sequencing and analysis.</title>
        <authorList>
            <person name="Huang Y.-T."/>
        </authorList>
    </citation>
    <scope>NUCLEOTIDE SEQUENCE [LARGE SCALE GENOMIC DNA]</scope>
    <source>
        <strain evidence="3 4">SHIN</strain>
    </source>
</reference>
<accession>A0A7Y3T121</accession>
<dbReference type="InterPro" id="IPR034139">
    <property type="entry name" value="TOPRIM_OLD"/>
</dbReference>
<dbReference type="Gene3D" id="3.40.50.300">
    <property type="entry name" value="P-loop containing nucleotide triphosphate hydrolases"/>
    <property type="match status" value="1"/>
</dbReference>
<dbReference type="Pfam" id="PF20469">
    <property type="entry name" value="OLD-like_TOPRIM"/>
    <property type="match status" value="1"/>
</dbReference>
<evidence type="ECO:0000259" key="1">
    <source>
        <dbReference type="Pfam" id="PF13304"/>
    </source>
</evidence>
<dbReference type="GO" id="GO:0005524">
    <property type="term" value="F:ATP binding"/>
    <property type="evidence" value="ECO:0007669"/>
    <property type="project" value="InterPro"/>
</dbReference>
<evidence type="ECO:0008006" key="5">
    <source>
        <dbReference type="Google" id="ProtNLM"/>
    </source>
</evidence>
<sequence>MPLPSIAVHLEILTLQNFRCFGQKPVAITFKSGINAFVGTNGSGKTAALEALKRLFSPIAAERQIRKTDVHFGPSEDLQMLKGLEREIVIDAVFGFEDPTAYPMVFNDLFFSAADSKLRVRIRLECKYSSSDALADDLETKIYSVKTLDAVPFGPEDERKTPLRGRPTQYAEVIYIPAHRDARGVSQTALRNLLSRLESAADWSEDTRSKSKGFAADLEQNLNSTDAMKYVSATLDGFWKSLHDGHYDGTPQLGVVATEFQKLIKDLTLRFTKSPGGGQRYLDELSEGQTSLLYFALAATYQTLMWQMQKSLPGNLEGFRISNVTMPALTIFALEEPENHLSPFYLPRLVALLDSLNKTGSAQAILTSHATSILSRVPPKNVRYFRNSPQSLTSTVLPLPLPPEKSEEDKFIQQVILANPEIYFARLVIIGEGDTERIVIPKLAEARGASLDPSFIAYVSIGGRHAQHLWKLLNGLEIPHLTLLDFDLGRYGGGTGRLKNAVTWLTALGPEFVPTYAASTEQPDVQIPANVKGIPTNEGLTPQNYDGWVKWLRKWGIYYSAPVDLDMMMIQAFPEAYTAEKPYASGDYNAETRKKLMETVFGESGIGVSTDPAASYLFVRTGKLPVEHDLQLDFLKFLQTVGAPTFQAEARDRGGGRADIEVQFRGVKTIVEVKKDDNVPHNTALANRYAGQATGYLTTGVRFGFLLVLDLTDRNGHQQHISERISVERKTPAGSDTEYLIVVARVQALRKTPHDLK</sequence>
<organism evidence="3 4">
    <name type="scientific">Brucella pseudogrignonensis</name>
    <dbReference type="NCBI Taxonomy" id="419475"/>
    <lineage>
        <taxon>Bacteria</taxon>
        <taxon>Pseudomonadati</taxon>
        <taxon>Pseudomonadota</taxon>
        <taxon>Alphaproteobacteria</taxon>
        <taxon>Hyphomicrobiales</taxon>
        <taxon>Brucellaceae</taxon>
        <taxon>Brucella/Ochrobactrum group</taxon>
        <taxon>Brucella</taxon>
    </lineage>
</organism>
<dbReference type="PANTHER" id="PTHR43581:SF4">
    <property type="entry name" value="ATP_GTP PHOSPHATASE"/>
    <property type="match status" value="1"/>
</dbReference>
<dbReference type="InterPro" id="IPR027417">
    <property type="entry name" value="P-loop_NTPase"/>
</dbReference>
<name>A0A7Y3T121_9HYPH</name>
<proteinExistence type="predicted"/>